<dbReference type="AlphaFoldDB" id="A0A5J4KIJ5"/>
<dbReference type="GO" id="GO:0003911">
    <property type="term" value="F:DNA ligase (NAD+) activity"/>
    <property type="evidence" value="ECO:0007669"/>
    <property type="project" value="InterPro"/>
</dbReference>
<feature type="compositionally biased region" description="Basic and acidic residues" evidence="3">
    <location>
        <begin position="1"/>
        <end position="13"/>
    </location>
</feature>
<evidence type="ECO:0000313" key="5">
    <source>
        <dbReference type="EMBL" id="GER86742.1"/>
    </source>
</evidence>
<dbReference type="Proteomes" id="UP000326912">
    <property type="component" value="Unassembled WGS sequence"/>
</dbReference>
<keyword evidence="1" id="KW-0227">DNA damage</keyword>
<feature type="compositionally biased region" description="Polar residues" evidence="3">
    <location>
        <begin position="14"/>
        <end position="25"/>
    </location>
</feature>
<gene>
    <name evidence="5" type="ORF">KDW_09040</name>
</gene>
<dbReference type="Gene3D" id="1.10.287.610">
    <property type="entry name" value="Helix hairpin bin"/>
    <property type="match status" value="1"/>
</dbReference>
<evidence type="ECO:0000259" key="4">
    <source>
        <dbReference type="SMART" id="SM00532"/>
    </source>
</evidence>
<reference evidence="5 6" key="1">
    <citation type="submission" date="2019-10" db="EMBL/GenBank/DDBJ databases">
        <title>Dictyobacter vulcani sp. nov., within the class Ktedonobacteria, isolated from soil of volcanic Mt. Zao.</title>
        <authorList>
            <person name="Zheng Y."/>
            <person name="Wang C.M."/>
            <person name="Sakai Y."/>
            <person name="Abe K."/>
            <person name="Yokota A."/>
            <person name="Yabe S."/>
        </authorList>
    </citation>
    <scope>NUCLEOTIDE SEQUENCE [LARGE SCALE GENOMIC DNA]</scope>
    <source>
        <strain evidence="5 6">W12</strain>
    </source>
</reference>
<keyword evidence="6" id="KW-1185">Reference proteome</keyword>
<dbReference type="PROSITE" id="PS01055">
    <property type="entry name" value="DNA_LIGASE_N1"/>
    <property type="match status" value="1"/>
</dbReference>
<sequence>MSDVHEGQKERESVTSTAPSLSNQEEGSEEEKLEAHVEKLRHQIEEANYQYFINDNPVLTDAEYDQLMIELQRIEREHPELQSPESPTQRVGTGPVQDVPQHRHPLPMLSLANARSEQELRDWHKRAQNILPDATFSYVCELKIDGLAMALTYAKGRLQIGASRGDGMVGEDWTPNVRSIRTIPQNSGATIHPPK</sequence>
<name>A0A5J4KIJ5_9CHLR</name>
<dbReference type="InterPro" id="IPR013840">
    <property type="entry name" value="DNAligase_N"/>
</dbReference>
<dbReference type="InterPro" id="IPR013839">
    <property type="entry name" value="DNAligase_adenylation"/>
</dbReference>
<feature type="domain" description="NAD-dependent DNA ligase N-terminal" evidence="4">
    <location>
        <begin position="32"/>
        <end position="195"/>
    </location>
</feature>
<feature type="region of interest" description="Disordered" evidence="3">
    <location>
        <begin position="1"/>
        <end position="35"/>
    </location>
</feature>
<feature type="region of interest" description="Disordered" evidence="3">
    <location>
        <begin position="78"/>
        <end position="97"/>
    </location>
</feature>
<proteinExistence type="predicted"/>
<accession>A0A5J4KIJ5</accession>
<keyword evidence="2" id="KW-0234">DNA repair</keyword>
<dbReference type="SMART" id="SM00532">
    <property type="entry name" value="LIGANc"/>
    <property type="match status" value="1"/>
</dbReference>
<evidence type="ECO:0000256" key="2">
    <source>
        <dbReference type="ARBA" id="ARBA00023204"/>
    </source>
</evidence>
<organism evidence="5 6">
    <name type="scientific">Dictyobacter vulcani</name>
    <dbReference type="NCBI Taxonomy" id="2607529"/>
    <lineage>
        <taxon>Bacteria</taxon>
        <taxon>Bacillati</taxon>
        <taxon>Chloroflexota</taxon>
        <taxon>Ktedonobacteria</taxon>
        <taxon>Ktedonobacterales</taxon>
        <taxon>Dictyobacteraceae</taxon>
        <taxon>Dictyobacter</taxon>
    </lineage>
</organism>
<dbReference type="SUPFAM" id="SSF56091">
    <property type="entry name" value="DNA ligase/mRNA capping enzyme, catalytic domain"/>
    <property type="match status" value="1"/>
</dbReference>
<protein>
    <recommendedName>
        <fullName evidence="4">NAD-dependent DNA ligase N-terminal domain-containing protein</fullName>
    </recommendedName>
</protein>
<comment type="caution">
    <text evidence="5">The sequence shown here is derived from an EMBL/GenBank/DDBJ whole genome shotgun (WGS) entry which is preliminary data.</text>
</comment>
<dbReference type="InterPro" id="IPR018239">
    <property type="entry name" value="DNA_ligase_AS"/>
</dbReference>
<evidence type="ECO:0000256" key="3">
    <source>
        <dbReference type="SAM" id="MobiDB-lite"/>
    </source>
</evidence>
<dbReference type="GO" id="GO:0006281">
    <property type="term" value="P:DNA repair"/>
    <property type="evidence" value="ECO:0007669"/>
    <property type="project" value="UniProtKB-KW"/>
</dbReference>
<dbReference type="Pfam" id="PF01653">
    <property type="entry name" value="DNA_ligase_aden"/>
    <property type="match status" value="1"/>
</dbReference>
<dbReference type="EMBL" id="BKZW01000001">
    <property type="protein sequence ID" value="GER86742.1"/>
    <property type="molecule type" value="Genomic_DNA"/>
</dbReference>
<dbReference type="Gene3D" id="3.30.470.30">
    <property type="entry name" value="DNA ligase/mRNA capping enzyme"/>
    <property type="match status" value="1"/>
</dbReference>
<evidence type="ECO:0000313" key="6">
    <source>
        <dbReference type="Proteomes" id="UP000326912"/>
    </source>
</evidence>
<evidence type="ECO:0000256" key="1">
    <source>
        <dbReference type="ARBA" id="ARBA00022763"/>
    </source>
</evidence>